<dbReference type="GO" id="GO:0004386">
    <property type="term" value="F:helicase activity"/>
    <property type="evidence" value="ECO:0007669"/>
    <property type="project" value="UniProtKB-KW"/>
</dbReference>
<evidence type="ECO:0000256" key="1">
    <source>
        <dbReference type="SAM" id="MobiDB-lite"/>
    </source>
</evidence>
<proteinExistence type="predicted"/>
<name>A0A2S1GTR1_9VIRU</name>
<keyword evidence="2" id="KW-0378">Hydrolase</keyword>
<dbReference type="Proteomes" id="UP000247247">
    <property type="component" value="Segment"/>
</dbReference>
<keyword evidence="2" id="KW-0347">Helicase</keyword>
<organism evidence="2 3">
    <name type="scientific">Marinomonas phage YY</name>
    <dbReference type="NCBI Taxonomy" id="2163588"/>
    <lineage>
        <taxon>Viruses</taxon>
        <taxon>Varidnaviria</taxon>
        <taxon>Abadenavirae</taxon>
        <taxon>Produgelaviricota</taxon>
        <taxon>Belvinaviricetes</taxon>
        <taxon>Vinavirales</taxon>
        <taxon>Mestraviridae</taxon>
        <taxon>Polymedevirus</taxon>
        <taxon>Polymedevirus YY</taxon>
    </lineage>
</organism>
<keyword evidence="2" id="KW-0067">ATP-binding</keyword>
<keyword evidence="2" id="KW-0547">Nucleotide-binding</keyword>
<reference evidence="2 3" key="1">
    <citation type="submission" date="2018-03" db="EMBL/GenBank/DDBJ databases">
        <title>Isolation, characterization and genome sequencing of a novel Corticoviridae phage from seawater.</title>
        <authorList>
            <person name="Liu Z."/>
        </authorList>
    </citation>
    <scope>NUCLEOTIDE SEQUENCE [LARGE SCALE GENOMIC DNA]</scope>
</reference>
<keyword evidence="3" id="KW-1185">Reference proteome</keyword>
<feature type="region of interest" description="Disordered" evidence="1">
    <location>
        <begin position="58"/>
        <end position="78"/>
    </location>
</feature>
<evidence type="ECO:0000313" key="2">
    <source>
        <dbReference type="EMBL" id="AWD93102.1"/>
    </source>
</evidence>
<sequence length="78" mass="8902">MWERYFWNILIAIDQLANALIFGDPDETISSRAAKRQHKRGWRALGRVLEWLDPGHLAKTREDDEGGNAAFAPPPTRS</sequence>
<evidence type="ECO:0000313" key="3">
    <source>
        <dbReference type="Proteomes" id="UP000247247"/>
    </source>
</evidence>
<dbReference type="EMBL" id="MH105080">
    <property type="protein sequence ID" value="AWD93102.1"/>
    <property type="molecule type" value="Genomic_DNA"/>
</dbReference>
<accession>A0A2S1GTR1</accession>
<protein>
    <submittedName>
        <fullName evidence="2">DNA helicase</fullName>
    </submittedName>
</protein>